<dbReference type="AlphaFoldDB" id="A0A915JN57"/>
<keyword evidence="2" id="KW-1185">Reference proteome</keyword>
<reference evidence="3" key="1">
    <citation type="submission" date="2022-11" db="UniProtKB">
        <authorList>
            <consortium name="WormBaseParasite"/>
        </authorList>
    </citation>
    <scope>IDENTIFICATION</scope>
</reference>
<dbReference type="WBParaSite" id="nRc.2.0.1.t27669-RA">
    <property type="protein sequence ID" value="nRc.2.0.1.t27669-RA"/>
    <property type="gene ID" value="nRc.2.0.1.g27669"/>
</dbReference>
<accession>A0A915JN57</accession>
<feature type="region of interest" description="Disordered" evidence="1">
    <location>
        <begin position="335"/>
        <end position="354"/>
    </location>
</feature>
<dbReference type="Proteomes" id="UP000887565">
    <property type="component" value="Unplaced"/>
</dbReference>
<name>A0A915JN57_ROMCU</name>
<organism evidence="2 3">
    <name type="scientific">Romanomermis culicivorax</name>
    <name type="common">Nematode worm</name>
    <dbReference type="NCBI Taxonomy" id="13658"/>
    <lineage>
        <taxon>Eukaryota</taxon>
        <taxon>Metazoa</taxon>
        <taxon>Ecdysozoa</taxon>
        <taxon>Nematoda</taxon>
        <taxon>Enoplea</taxon>
        <taxon>Dorylaimia</taxon>
        <taxon>Mermithida</taxon>
        <taxon>Mermithoidea</taxon>
        <taxon>Mermithidae</taxon>
        <taxon>Romanomermis</taxon>
    </lineage>
</organism>
<evidence type="ECO:0000256" key="1">
    <source>
        <dbReference type="SAM" id="MobiDB-lite"/>
    </source>
</evidence>
<evidence type="ECO:0000313" key="2">
    <source>
        <dbReference type="Proteomes" id="UP000887565"/>
    </source>
</evidence>
<feature type="compositionally biased region" description="Basic residues" evidence="1">
    <location>
        <begin position="234"/>
        <end position="243"/>
    </location>
</feature>
<proteinExistence type="predicted"/>
<evidence type="ECO:0000313" key="3">
    <source>
        <dbReference type="WBParaSite" id="nRc.2.0.1.t27669-RA"/>
    </source>
</evidence>
<feature type="region of interest" description="Disordered" evidence="1">
    <location>
        <begin position="234"/>
        <end position="255"/>
    </location>
</feature>
<sequence>MKKTLFSRRAISILKRTPICRSLSESHDSNPPSWKDNIGPKVVSSNDLIQSSLLSPPKLCQKCGESPAGSNDSLVSAQHSPPRYDCRCFAGGDCSDIVEEELSVYTNNLLMNSKKSVTFSERVEENIFRPGSSILEFAFIADQGQRKKNQRKAASKCRKRKESSDSLLSLEEICEDVSATSTTTINDDERPNDADNGGFLVQREETEEKDSTRNSECESSSEYVHLEKRRNTMNKGKCCKKKKPNETRTPELPSPINIPEKYRGFVINPVLLSPISKTAVEKSLAVVSRLNSVDSALSVDLNDANDCCPDSPIDSDSNSPPQLIEIRSIGVKFNLPSPDSAGAQSSFDFDDHRKDSGIDEEMEQLCEKMCEAVVRDE</sequence>
<protein>
    <submittedName>
        <fullName evidence="3">Uncharacterized protein</fullName>
    </submittedName>
</protein>